<proteinExistence type="predicted"/>
<evidence type="ECO:0000256" key="2">
    <source>
        <dbReference type="SAM" id="MobiDB-lite"/>
    </source>
</evidence>
<feature type="compositionally biased region" description="Polar residues" evidence="2">
    <location>
        <begin position="404"/>
        <end position="414"/>
    </location>
</feature>
<dbReference type="PROSITE" id="PS50158">
    <property type="entry name" value="ZF_CCHC"/>
    <property type="match status" value="1"/>
</dbReference>
<protein>
    <recommendedName>
        <fullName evidence="3">CCHC-type domain-containing protein</fullName>
    </recommendedName>
</protein>
<dbReference type="Pfam" id="PF00098">
    <property type="entry name" value="zf-CCHC"/>
    <property type="match status" value="1"/>
</dbReference>
<evidence type="ECO:0000313" key="4">
    <source>
        <dbReference type="EMBL" id="RLU27014.1"/>
    </source>
</evidence>
<dbReference type="SMART" id="SM00343">
    <property type="entry name" value="ZnF_C2HC"/>
    <property type="match status" value="1"/>
</dbReference>
<feature type="domain" description="CCHC-type" evidence="3">
    <location>
        <begin position="128"/>
        <end position="143"/>
    </location>
</feature>
<dbReference type="PANTHER" id="PTHR47592:SF27">
    <property type="entry name" value="OS08G0421700 PROTEIN"/>
    <property type="match status" value="1"/>
</dbReference>
<name>A0A3L8E2T0_OOCBI</name>
<keyword evidence="1" id="KW-0863">Zinc-finger</keyword>
<dbReference type="InterPro" id="IPR001878">
    <property type="entry name" value="Znf_CCHC"/>
</dbReference>
<gene>
    <name evidence="4" type="ORF">DMN91_000813</name>
</gene>
<evidence type="ECO:0000256" key="1">
    <source>
        <dbReference type="PROSITE-ProRule" id="PRU00047"/>
    </source>
</evidence>
<organism evidence="4 5">
    <name type="scientific">Ooceraea biroi</name>
    <name type="common">Clonal raider ant</name>
    <name type="synonym">Cerapachys biroi</name>
    <dbReference type="NCBI Taxonomy" id="2015173"/>
    <lineage>
        <taxon>Eukaryota</taxon>
        <taxon>Metazoa</taxon>
        <taxon>Ecdysozoa</taxon>
        <taxon>Arthropoda</taxon>
        <taxon>Hexapoda</taxon>
        <taxon>Insecta</taxon>
        <taxon>Pterygota</taxon>
        <taxon>Neoptera</taxon>
        <taxon>Endopterygota</taxon>
        <taxon>Hymenoptera</taxon>
        <taxon>Apocrita</taxon>
        <taxon>Aculeata</taxon>
        <taxon>Formicoidea</taxon>
        <taxon>Formicidae</taxon>
        <taxon>Dorylinae</taxon>
        <taxon>Ooceraea</taxon>
    </lineage>
</organism>
<feature type="non-terminal residue" evidence="4">
    <location>
        <position position="454"/>
    </location>
</feature>
<dbReference type="Pfam" id="PF13976">
    <property type="entry name" value="gag_pre-integrs"/>
    <property type="match status" value="1"/>
</dbReference>
<sequence>MEFAQFECLLSCTTAREMWNKLGQIHEQKSASNKLMLTQKFFQYQMGASDSVVTHITKVQNLASQIADVGEELSETIANLQERLIKEEARLNAESDPNSTLYSAKQAKNSANKGKLGWKEHWEKNAECFKCKRKGHIARDCRSRRRESEHVNKDDCAFLVESSRKGTRKDTVTPAGNIQRLLDTDLSDVWLVDSGASKHVTYRREWFAELRVTNDGDTISLGDNGICEVRRVGTIKVMRYVYRQWIETRIEDVLYVPKLRKNLFSVGVCTSKGFKVKFLSDRVLIVKNNKTVAVDAKQANELYRMHFQVKTVENCAEANVSNANFKLWHERLGHVNKKALAHMAKAGLMTGLTTKQDQDFFCELCQIGKSHRLPFNKCSETKVTSPETAEPIVVLPKGEVEQPVEQQRGNSQSVIEEDEEEREDENMEVNLEPEERVTQHAHKLRDRKTIQPPN</sequence>
<dbReference type="PANTHER" id="PTHR47592">
    <property type="entry name" value="PBF68 PROTEIN"/>
    <property type="match status" value="1"/>
</dbReference>
<dbReference type="OrthoDB" id="8063677at2759"/>
<feature type="compositionally biased region" description="Acidic residues" evidence="2">
    <location>
        <begin position="415"/>
        <end position="427"/>
    </location>
</feature>
<keyword evidence="1" id="KW-0479">Metal-binding</keyword>
<evidence type="ECO:0000313" key="5">
    <source>
        <dbReference type="Proteomes" id="UP000279307"/>
    </source>
</evidence>
<dbReference type="Pfam" id="PF22936">
    <property type="entry name" value="Pol_BBD"/>
    <property type="match status" value="1"/>
</dbReference>
<dbReference type="Proteomes" id="UP000279307">
    <property type="component" value="Chromosome 1"/>
</dbReference>
<feature type="region of interest" description="Disordered" evidence="2">
    <location>
        <begin position="398"/>
        <end position="454"/>
    </location>
</feature>
<dbReference type="GO" id="GO:0008270">
    <property type="term" value="F:zinc ion binding"/>
    <property type="evidence" value="ECO:0007669"/>
    <property type="project" value="UniProtKB-KW"/>
</dbReference>
<dbReference type="InterPro" id="IPR025724">
    <property type="entry name" value="GAG-pre-integrase_dom"/>
</dbReference>
<dbReference type="GO" id="GO:0003676">
    <property type="term" value="F:nucleic acid binding"/>
    <property type="evidence" value="ECO:0007669"/>
    <property type="project" value="InterPro"/>
</dbReference>
<dbReference type="Pfam" id="PF14223">
    <property type="entry name" value="Retrotran_gag_2"/>
    <property type="match status" value="1"/>
</dbReference>
<keyword evidence="1" id="KW-0862">Zinc</keyword>
<dbReference type="EMBL" id="QOIP01000001">
    <property type="protein sequence ID" value="RLU27014.1"/>
    <property type="molecule type" value="Genomic_DNA"/>
</dbReference>
<dbReference type="InterPro" id="IPR036875">
    <property type="entry name" value="Znf_CCHC_sf"/>
</dbReference>
<comment type="caution">
    <text evidence="4">The sequence shown here is derived from an EMBL/GenBank/DDBJ whole genome shotgun (WGS) entry which is preliminary data.</text>
</comment>
<accession>A0A3L8E2T0</accession>
<dbReference type="AlphaFoldDB" id="A0A3L8E2T0"/>
<reference evidence="4 5" key="1">
    <citation type="journal article" date="2018" name="Genome Res.">
        <title>The genomic architecture and molecular evolution of ant odorant receptors.</title>
        <authorList>
            <person name="McKenzie S.K."/>
            <person name="Kronauer D.J.C."/>
        </authorList>
    </citation>
    <scope>NUCLEOTIDE SEQUENCE [LARGE SCALE GENOMIC DNA]</scope>
    <source>
        <strain evidence="4">Clonal line C1</strain>
    </source>
</reference>
<dbReference type="InterPro" id="IPR054722">
    <property type="entry name" value="PolX-like_BBD"/>
</dbReference>
<dbReference type="Gene3D" id="4.10.60.10">
    <property type="entry name" value="Zinc finger, CCHC-type"/>
    <property type="match status" value="1"/>
</dbReference>
<dbReference type="SUPFAM" id="SSF57756">
    <property type="entry name" value="Retrovirus zinc finger-like domains"/>
    <property type="match status" value="1"/>
</dbReference>
<evidence type="ECO:0000259" key="3">
    <source>
        <dbReference type="PROSITE" id="PS50158"/>
    </source>
</evidence>